<dbReference type="GO" id="GO:0005737">
    <property type="term" value="C:cytoplasm"/>
    <property type="evidence" value="ECO:0007669"/>
    <property type="project" value="InterPro"/>
</dbReference>
<dbReference type="SMART" id="SM00233">
    <property type="entry name" value="PH"/>
    <property type="match status" value="1"/>
</dbReference>
<dbReference type="InterPro" id="IPR004148">
    <property type="entry name" value="BAR_dom"/>
</dbReference>
<evidence type="ECO:0000313" key="11">
    <source>
        <dbReference type="Proteomes" id="UP000612746"/>
    </source>
</evidence>
<name>A0A8H7UGP7_9FUNG</name>
<dbReference type="PROSITE" id="PS50088">
    <property type="entry name" value="ANK_REPEAT"/>
    <property type="match status" value="1"/>
</dbReference>
<dbReference type="EMBL" id="JAEPRA010000005">
    <property type="protein sequence ID" value="KAG2185136.1"/>
    <property type="molecule type" value="Genomic_DNA"/>
</dbReference>
<keyword evidence="3 6" id="KW-0863">Zinc-finger</keyword>
<evidence type="ECO:0000256" key="6">
    <source>
        <dbReference type="PROSITE-ProRule" id="PRU00288"/>
    </source>
</evidence>
<keyword evidence="1" id="KW-0343">GTPase activation</keyword>
<feature type="region of interest" description="Disordered" evidence="7">
    <location>
        <begin position="276"/>
        <end position="300"/>
    </location>
</feature>
<feature type="repeat" description="ANK" evidence="5">
    <location>
        <begin position="642"/>
        <end position="674"/>
    </location>
</feature>
<evidence type="ECO:0000256" key="7">
    <source>
        <dbReference type="SAM" id="MobiDB-lite"/>
    </source>
</evidence>
<evidence type="ECO:0000256" key="1">
    <source>
        <dbReference type="ARBA" id="ARBA00022468"/>
    </source>
</evidence>
<evidence type="ECO:0000259" key="8">
    <source>
        <dbReference type="PROSITE" id="PS50003"/>
    </source>
</evidence>
<dbReference type="InterPro" id="IPR037278">
    <property type="entry name" value="ARFGAP/RecO"/>
</dbReference>
<organism evidence="10 11">
    <name type="scientific">Umbelopsis vinacea</name>
    <dbReference type="NCBI Taxonomy" id="44442"/>
    <lineage>
        <taxon>Eukaryota</taxon>
        <taxon>Fungi</taxon>
        <taxon>Fungi incertae sedis</taxon>
        <taxon>Mucoromycota</taxon>
        <taxon>Mucoromycotina</taxon>
        <taxon>Umbelopsidomycetes</taxon>
        <taxon>Umbelopsidales</taxon>
        <taxon>Umbelopsidaceae</taxon>
        <taxon>Umbelopsis</taxon>
    </lineage>
</organism>
<dbReference type="PRINTS" id="PR00405">
    <property type="entry name" value="REVINTRACTNG"/>
</dbReference>
<dbReference type="PANTHER" id="PTHR23180:SF160">
    <property type="entry name" value="ADP-RIBOSYLATION FACTOR GTPASE-ACTIVATING PROTEIN EFFECTOR PROTEIN 1"/>
    <property type="match status" value="1"/>
</dbReference>
<dbReference type="InterPro" id="IPR036770">
    <property type="entry name" value="Ankyrin_rpt-contain_sf"/>
</dbReference>
<evidence type="ECO:0000259" key="9">
    <source>
        <dbReference type="PROSITE" id="PS50115"/>
    </source>
</evidence>
<keyword evidence="4" id="KW-0862">Zinc</keyword>
<dbReference type="InterPro" id="IPR001849">
    <property type="entry name" value="PH_domain"/>
</dbReference>
<reference evidence="10" key="1">
    <citation type="submission" date="2020-12" db="EMBL/GenBank/DDBJ databases">
        <title>Metabolic potential, ecology and presence of endohyphal bacteria is reflected in genomic diversity of Mucoromycotina.</title>
        <authorList>
            <person name="Muszewska A."/>
            <person name="Okrasinska A."/>
            <person name="Steczkiewicz K."/>
            <person name="Drgas O."/>
            <person name="Orlowska M."/>
            <person name="Perlinska-Lenart U."/>
            <person name="Aleksandrzak-Piekarczyk T."/>
            <person name="Szatraj K."/>
            <person name="Zielenkiewicz U."/>
            <person name="Pilsyk S."/>
            <person name="Malc E."/>
            <person name="Mieczkowski P."/>
            <person name="Kruszewska J.S."/>
            <person name="Biernat P."/>
            <person name="Pawlowska J."/>
        </authorList>
    </citation>
    <scope>NUCLEOTIDE SEQUENCE</scope>
    <source>
        <strain evidence="10">WA0000051536</strain>
    </source>
</reference>
<evidence type="ECO:0000256" key="2">
    <source>
        <dbReference type="ARBA" id="ARBA00022723"/>
    </source>
</evidence>
<dbReference type="Pfam" id="PF01412">
    <property type="entry name" value="ArfGap"/>
    <property type="match status" value="1"/>
</dbReference>
<dbReference type="PANTHER" id="PTHR23180">
    <property type="entry name" value="CENTAURIN/ARF"/>
    <property type="match status" value="1"/>
</dbReference>
<dbReference type="Gene3D" id="1.25.40.20">
    <property type="entry name" value="Ankyrin repeat-containing domain"/>
    <property type="match status" value="1"/>
</dbReference>
<dbReference type="Pfam" id="PF00169">
    <property type="entry name" value="PH"/>
    <property type="match status" value="1"/>
</dbReference>
<dbReference type="PROSITE" id="PS50003">
    <property type="entry name" value="PH_DOMAIN"/>
    <property type="match status" value="1"/>
</dbReference>
<dbReference type="SUPFAM" id="SSF103657">
    <property type="entry name" value="BAR/IMD domain-like"/>
    <property type="match status" value="1"/>
</dbReference>
<feature type="compositionally biased region" description="Polar residues" evidence="7">
    <location>
        <begin position="781"/>
        <end position="796"/>
    </location>
</feature>
<dbReference type="InterPro" id="IPR011993">
    <property type="entry name" value="PH-like_dom_sf"/>
</dbReference>
<dbReference type="SUPFAM" id="SSF50729">
    <property type="entry name" value="PH domain-like"/>
    <property type="match status" value="1"/>
</dbReference>
<gene>
    <name evidence="10" type="ORF">INT44_001926</name>
</gene>
<comment type="caution">
    <text evidence="10">The sequence shown here is derived from an EMBL/GenBank/DDBJ whole genome shotgun (WGS) entry which is preliminary data.</text>
</comment>
<evidence type="ECO:0000256" key="3">
    <source>
        <dbReference type="ARBA" id="ARBA00022771"/>
    </source>
</evidence>
<dbReference type="FunFam" id="1.10.220.150:FF:000009">
    <property type="entry name" value="stromal membrane-associated protein 1 isoform X1"/>
    <property type="match status" value="1"/>
</dbReference>
<accession>A0A8H7UGP7</accession>
<feature type="compositionally biased region" description="Low complexity" evidence="7">
    <location>
        <begin position="281"/>
        <end position="293"/>
    </location>
</feature>
<dbReference type="Gene3D" id="1.10.220.150">
    <property type="entry name" value="Arf GTPase activating protein"/>
    <property type="match status" value="1"/>
</dbReference>
<sequence>MPALDLKGCIEDSPVFRRRIAAHEESISNFDTSLKSLVKLVKSQLDLSTEFSQRQSQLALEFNTIASGQDDPIVGHALDKFAKSLTEVEKCRNLMNTHISSMFLEPLEQFIRAELAPVKELKKKFERSSDDVDSSLAKYMSKKPRDQMIAEASRDLYENRLKFQADYMEYVMKLNEVEAKKKFDFVENILGYMYTSSVFHHQGYEILKDLEPYMRDLTGMTVVCYTLSNMVTCNSLNHFEQPQDFCKTQRYSEELEEGQKYQSECFQTMVENGKLSTENQSRTSSMSSGRTMSNDMVPKAQGPVSKSGYLFERRSGRMLQSWTRRYYTIDGEDFVATTRNPKMGREEDQATSMNLRVCSIRVADGYDRRFCFEIISPSRVTVLQAENEQDVLDWVNSLKMVNQLALNSDKTLASSFRIFGGGKKPISDTKFDKRPLPMTSEPSTEGDKALFKQVRSMPGNNFCADCRAADPDWASINLGTLLCIECSGIHRSLGVHVSKVRSVTLDKWETESIEIMLLLGNTKTNEIFEARLMSEQQNRPVNPSSSRAEKTEFITDKYVHKKYIAETSEEEADGLNEQFWKAIKNPNLHTALRCLALGANINYRNPDEKLYTGLHVAVLQEDIIAVEFLLQWFCDVDEKDDDGWTALHHAAAENNVRFVLTLLKRHAKPDIKSNAGKVSTFSPKVQVFLVDNGSNELGKTALDIAVDQQHVQAVTALRLFAFDKQHNASPASSSDFGFREAMSSFKSSPLESRNSSASHSALDLRTTVTSNSNLSAVEKTSILNDDQNSSLLRPSS</sequence>
<evidence type="ECO:0000256" key="5">
    <source>
        <dbReference type="PROSITE-ProRule" id="PRU00023"/>
    </source>
</evidence>
<dbReference type="GO" id="GO:0005096">
    <property type="term" value="F:GTPase activator activity"/>
    <property type="evidence" value="ECO:0007669"/>
    <property type="project" value="UniProtKB-KW"/>
</dbReference>
<evidence type="ECO:0000313" key="10">
    <source>
        <dbReference type="EMBL" id="KAG2185136.1"/>
    </source>
</evidence>
<dbReference type="Gene3D" id="1.20.1270.60">
    <property type="entry name" value="Arfaptin homology (AH) domain/BAR domain"/>
    <property type="match status" value="1"/>
</dbReference>
<dbReference type="PROSITE" id="PS50297">
    <property type="entry name" value="ANK_REP_REGION"/>
    <property type="match status" value="1"/>
</dbReference>
<keyword evidence="11" id="KW-1185">Reference proteome</keyword>
<dbReference type="GO" id="GO:0008270">
    <property type="term" value="F:zinc ion binding"/>
    <property type="evidence" value="ECO:0007669"/>
    <property type="project" value="UniProtKB-KW"/>
</dbReference>
<dbReference type="Pfam" id="PF12796">
    <property type="entry name" value="Ank_2"/>
    <property type="match status" value="1"/>
</dbReference>
<proteinExistence type="predicted"/>
<dbReference type="PROSITE" id="PS50115">
    <property type="entry name" value="ARFGAP"/>
    <property type="match status" value="1"/>
</dbReference>
<protein>
    <submittedName>
        <fullName evidence="10">Uncharacterized protein</fullName>
    </submittedName>
</protein>
<dbReference type="InterPro" id="IPR045258">
    <property type="entry name" value="ACAP1/2/3-like"/>
</dbReference>
<keyword evidence="2" id="KW-0479">Metal-binding</keyword>
<dbReference type="SUPFAM" id="SSF57863">
    <property type="entry name" value="ArfGap/RecO-like zinc finger"/>
    <property type="match status" value="1"/>
</dbReference>
<keyword evidence="5" id="KW-0040">ANK repeat</keyword>
<evidence type="ECO:0000256" key="4">
    <source>
        <dbReference type="ARBA" id="ARBA00022833"/>
    </source>
</evidence>
<feature type="region of interest" description="Disordered" evidence="7">
    <location>
        <begin position="775"/>
        <end position="796"/>
    </location>
</feature>
<dbReference type="InterPro" id="IPR001164">
    <property type="entry name" value="ArfGAP_dom"/>
</dbReference>
<dbReference type="InterPro" id="IPR038508">
    <property type="entry name" value="ArfGAP_dom_sf"/>
</dbReference>
<dbReference type="InterPro" id="IPR027267">
    <property type="entry name" value="AH/BAR_dom_sf"/>
</dbReference>
<dbReference type="Proteomes" id="UP000612746">
    <property type="component" value="Unassembled WGS sequence"/>
</dbReference>
<dbReference type="SMART" id="SM00105">
    <property type="entry name" value="ArfGap"/>
    <property type="match status" value="1"/>
</dbReference>
<dbReference type="SUPFAM" id="SSF48403">
    <property type="entry name" value="Ankyrin repeat"/>
    <property type="match status" value="1"/>
</dbReference>
<dbReference type="SMART" id="SM00248">
    <property type="entry name" value="ANK"/>
    <property type="match status" value="4"/>
</dbReference>
<dbReference type="OrthoDB" id="10266696at2759"/>
<dbReference type="Gene3D" id="2.30.29.30">
    <property type="entry name" value="Pleckstrin-homology domain (PH domain)/Phosphotyrosine-binding domain (PTB)"/>
    <property type="match status" value="1"/>
</dbReference>
<dbReference type="AlphaFoldDB" id="A0A8H7UGP7"/>
<feature type="domain" description="PH" evidence="8">
    <location>
        <begin position="303"/>
        <end position="403"/>
    </location>
</feature>
<dbReference type="InterPro" id="IPR002110">
    <property type="entry name" value="Ankyrin_rpt"/>
</dbReference>
<dbReference type="Pfam" id="PF16746">
    <property type="entry name" value="BAR_3"/>
    <property type="match status" value="1"/>
</dbReference>
<feature type="domain" description="Arf-GAP" evidence="9">
    <location>
        <begin position="448"/>
        <end position="571"/>
    </location>
</feature>